<organism evidence="3 4">
    <name type="scientific">Volvox reticuliferus</name>
    <dbReference type="NCBI Taxonomy" id="1737510"/>
    <lineage>
        <taxon>Eukaryota</taxon>
        <taxon>Viridiplantae</taxon>
        <taxon>Chlorophyta</taxon>
        <taxon>core chlorophytes</taxon>
        <taxon>Chlorophyceae</taxon>
        <taxon>CS clade</taxon>
        <taxon>Chlamydomonadales</taxon>
        <taxon>Volvocaceae</taxon>
        <taxon>Volvox</taxon>
    </lineage>
</organism>
<feature type="compositionally biased region" description="Pro residues" evidence="1">
    <location>
        <begin position="786"/>
        <end position="799"/>
    </location>
</feature>
<protein>
    <recommendedName>
        <fullName evidence="5">Pherophorin domain-containing protein</fullName>
    </recommendedName>
</protein>
<gene>
    <name evidence="3" type="ORF">Vretimale_4583</name>
</gene>
<evidence type="ECO:0000256" key="2">
    <source>
        <dbReference type="SAM" id="SignalP"/>
    </source>
</evidence>
<evidence type="ECO:0000256" key="1">
    <source>
        <dbReference type="SAM" id="MobiDB-lite"/>
    </source>
</evidence>
<feature type="compositionally biased region" description="Pro residues" evidence="1">
    <location>
        <begin position="654"/>
        <end position="663"/>
    </location>
</feature>
<dbReference type="Proteomes" id="UP000722791">
    <property type="component" value="Unassembled WGS sequence"/>
</dbReference>
<feature type="region of interest" description="Disordered" evidence="1">
    <location>
        <begin position="652"/>
        <end position="765"/>
    </location>
</feature>
<feature type="region of interest" description="Disordered" evidence="1">
    <location>
        <begin position="870"/>
        <end position="909"/>
    </location>
</feature>
<feature type="region of interest" description="Disordered" evidence="1">
    <location>
        <begin position="607"/>
        <end position="636"/>
    </location>
</feature>
<feature type="chain" id="PRO_5035191655" description="Pherophorin domain-containing protein" evidence="2">
    <location>
        <begin position="27"/>
        <end position="978"/>
    </location>
</feature>
<keyword evidence="2" id="KW-0732">Signal</keyword>
<dbReference type="AlphaFoldDB" id="A0A8J4G4E9"/>
<evidence type="ECO:0008006" key="5">
    <source>
        <dbReference type="Google" id="ProtNLM"/>
    </source>
</evidence>
<feature type="compositionally biased region" description="Pro residues" evidence="1">
    <location>
        <begin position="696"/>
        <end position="711"/>
    </location>
</feature>
<sequence>MSPTWPHAAAALSSTIILIYISLSNADRFMTEGCTSTTSAYQALYGRYGTIKIKPGDSCSYLIKTRPASSIKFLVLTANGLEGRNVEAWICSSSDCDSNLVPDLAAGAITQLLAMDYPDGLWLNVHAPAGFGLPSWASLDFSSWTDTCAGAGRTPLLFYHTPFDSSLEPGPTYSSCVPKPDQNTNTGRISFTWGWVLDTLPPSLAGGGFYAQVSPFPVTMRAGAYRVRYTLPAAAVPRGGDQLPLSIRVLLLDDADQTVAEFTDSVEAYYVVPDANISRAIIELYVPPGIADLQNVTVDVLRASNRMPASLPPNANVASAPPPPQLDMCRPISSPVRVGIGLLPTYTIEMPITAYASVPNGWDVDATTLRGGCAFRFPATTSSGDQVARHCLFFASAPSPYSAAFAWLGSSPNNGQLLLTPGSAGALPVENLEMHDDMTVLLSGNGRFAPLVVEYMAELASCADSNNVLVHLIPENPQLSEDVTLSICAAAPNITVNGTAAQLDFSFGWAAGALPSIFSDAIGFNAELRNYTLAAGMRLPAGWYRASFQLPDPSIMVLQLKVGGMNVTRNSTFYMEADTDTISVSVAMPPLSRDVSISVRLVAMHPKPSPSPSLSWPGDASPPQAEFQESMAQSTRSAPAILLDPVLPSQAPVPLAPGSPSHPPLLLAPGSPSQPPVPLAPGSPSQPPLLLAPGSPSQPPVPLAPGSPSQPPLLLAPGSPSQPPVPLAPGSPSQPPVPLAPGSPSQPPLLLAPGSPSQPPVPLHSASISPFTPVLSGLVDQSPWVPARPNPEAPSPRSTPPSLHWLTPPGSTPSNDPIDPDSYSEITPSAPPNYVPVPVYTSGPPAYGPFLHGTPPPAYTISTHLTVPPSPSIKISMHPQQPSSANPLQGGSLSTRPPPTPTSTNAATRNNINGATLLLMGREERVGLGWLGGADSLRLWCPVNVSDTKSSVASSVCSVDLSGCQSKENRSESVAPVT</sequence>
<feature type="compositionally biased region" description="Pro residues" evidence="1">
    <location>
        <begin position="672"/>
        <end position="687"/>
    </location>
</feature>
<accession>A0A8J4G4E9</accession>
<proteinExistence type="predicted"/>
<reference evidence="3" key="1">
    <citation type="journal article" date="2021" name="Proc. Natl. Acad. Sci. U.S.A.">
        <title>Three genomes in the algal genus Volvox reveal the fate of a haploid sex-determining region after a transition to homothallism.</title>
        <authorList>
            <person name="Yamamoto K."/>
            <person name="Hamaji T."/>
            <person name="Kawai-Toyooka H."/>
            <person name="Matsuzaki R."/>
            <person name="Takahashi F."/>
            <person name="Nishimura Y."/>
            <person name="Kawachi M."/>
            <person name="Noguchi H."/>
            <person name="Minakuchi Y."/>
            <person name="Umen J.G."/>
            <person name="Toyoda A."/>
            <person name="Nozaki H."/>
        </authorList>
    </citation>
    <scope>NUCLEOTIDE SEQUENCE</scope>
    <source>
        <strain evidence="3">NIES-3785</strain>
    </source>
</reference>
<comment type="caution">
    <text evidence="3">The sequence shown here is derived from an EMBL/GenBank/DDBJ whole genome shotgun (WGS) entry which is preliminary data.</text>
</comment>
<evidence type="ECO:0000313" key="3">
    <source>
        <dbReference type="EMBL" id="GIL99450.1"/>
    </source>
</evidence>
<feature type="region of interest" description="Disordered" evidence="1">
    <location>
        <begin position="782"/>
        <end position="823"/>
    </location>
</feature>
<feature type="compositionally biased region" description="Polar residues" evidence="1">
    <location>
        <begin position="878"/>
        <end position="893"/>
    </location>
</feature>
<feature type="compositionally biased region" description="Pro residues" evidence="1">
    <location>
        <begin position="720"/>
        <end position="747"/>
    </location>
</feature>
<feature type="signal peptide" evidence="2">
    <location>
        <begin position="1"/>
        <end position="26"/>
    </location>
</feature>
<evidence type="ECO:0000313" key="4">
    <source>
        <dbReference type="Proteomes" id="UP000722791"/>
    </source>
</evidence>
<dbReference type="EMBL" id="BNCQ01000006">
    <property type="protein sequence ID" value="GIL99450.1"/>
    <property type="molecule type" value="Genomic_DNA"/>
</dbReference>
<name>A0A8J4G4E9_9CHLO</name>